<accession>A0A2U8RM68</accession>
<dbReference type="PANTHER" id="PTHR11228:SF35">
    <property type="entry name" value="MOLYBDENUM COFACTOR BIOSYNTHESIS PROTEIN A-RELATED"/>
    <property type="match status" value="1"/>
</dbReference>
<dbReference type="InterPro" id="IPR058240">
    <property type="entry name" value="rSAM_sf"/>
</dbReference>
<dbReference type="GO" id="GO:0051536">
    <property type="term" value="F:iron-sulfur cluster binding"/>
    <property type="evidence" value="ECO:0007669"/>
    <property type="project" value="UniProtKB-KW"/>
</dbReference>
<dbReference type="OrthoDB" id="9782387at2"/>
<dbReference type="CDD" id="cd01335">
    <property type="entry name" value="Radical_SAM"/>
    <property type="match status" value="1"/>
</dbReference>
<keyword evidence="8" id="KW-0560">Oxidoreductase</keyword>
<sequence>MKIKFKENIYHEVVNGVPMLLNVGNGLIVGLDNEGNEFIKKILNTDIEFDYSQLSYNLKELVTHLDNNNFLEHSFEKSNNEEIAFAYLHITNRCNLNCVGCYSMNDMRNVETDLDIEYIKKSIDYLSEVNIDTVIISGGETLIRTDIGEICRYLKKKKINNVVIITNGTIVNKNILKDIKGFVDTISVSIDTYNENTEGFIRDKGIHNKIIKNIKKMKEYDFNISLLPTLHKYNYKDLQKFVELSKELKTSISFSILTTTNEEPYSSLIFENEDLKGLAKELYYANVPFYNAPVHQSLQATDGCGAGSDMISIGSDGSIYPCHMLMEPSMKLGNIKDKNLIEAKQDKNNEFFRHYTVNDLEGCKNCEVKFLCGGGCRARAFMHTKDIKGKDPYCQMYYSFYMELTNEVKKSI</sequence>
<dbReference type="GO" id="GO:0016740">
    <property type="term" value="F:transferase activity"/>
    <property type="evidence" value="ECO:0007669"/>
    <property type="project" value="UniProtKB-KW"/>
</dbReference>
<organism evidence="8 10">
    <name type="scientific">Staphylococcus caeli</name>
    <dbReference type="NCBI Taxonomy" id="2201815"/>
    <lineage>
        <taxon>Bacteria</taxon>
        <taxon>Bacillati</taxon>
        <taxon>Bacillota</taxon>
        <taxon>Bacilli</taxon>
        <taxon>Bacillales</taxon>
        <taxon>Staphylococcaceae</taxon>
        <taxon>Staphylococcus</taxon>
    </lineage>
</organism>
<evidence type="ECO:0000313" key="6">
    <source>
        <dbReference type="EMBL" id="AWM30239.1"/>
    </source>
</evidence>
<dbReference type="AlphaFoldDB" id="A0A1D4NR54"/>
<dbReference type="PROSITE" id="PS51918">
    <property type="entry name" value="RADICAL_SAM"/>
    <property type="match status" value="1"/>
</dbReference>
<dbReference type="SFLD" id="SFLDG01386">
    <property type="entry name" value="main_SPASM_domain-containing"/>
    <property type="match status" value="1"/>
</dbReference>
<dbReference type="EMBL" id="FMPG01000008">
    <property type="protein sequence ID" value="SCT13129.1"/>
    <property type="molecule type" value="Genomic_DNA"/>
</dbReference>
<proteinExistence type="predicted"/>
<evidence type="ECO:0000313" key="8">
    <source>
        <dbReference type="EMBL" id="SCT13129.1"/>
    </source>
</evidence>
<evidence type="ECO:0000256" key="1">
    <source>
        <dbReference type="ARBA" id="ARBA00022691"/>
    </source>
</evidence>
<keyword evidence="4" id="KW-0411">Iron-sulfur</keyword>
<dbReference type="EC" id="1.8.98.-" evidence="8"/>
<dbReference type="EC" id="2.-.-.-" evidence="6"/>
<dbReference type="InterPro" id="IPR050377">
    <property type="entry name" value="Radical_SAM_PqqE_MftC-like"/>
</dbReference>
<dbReference type="SFLD" id="SFLDS00029">
    <property type="entry name" value="Radical_SAM"/>
    <property type="match status" value="1"/>
</dbReference>
<gene>
    <name evidence="6" type="primary">mftC</name>
    <name evidence="8" type="ORF">SAMEA2297795_01842</name>
    <name evidence="7" type="ORF">SAMEA2297796_01749</name>
    <name evidence="6" type="ORF">SCC82B_00099</name>
</gene>
<evidence type="ECO:0000313" key="10">
    <source>
        <dbReference type="Proteomes" id="UP000095768"/>
    </source>
</evidence>
<dbReference type="Gene3D" id="3.20.20.70">
    <property type="entry name" value="Aldolase class I"/>
    <property type="match status" value="1"/>
</dbReference>
<name>A0A1D4NR54_9STAP</name>
<evidence type="ECO:0000256" key="4">
    <source>
        <dbReference type="ARBA" id="ARBA00023014"/>
    </source>
</evidence>
<dbReference type="GO" id="GO:0046872">
    <property type="term" value="F:metal ion binding"/>
    <property type="evidence" value="ECO:0007669"/>
    <property type="project" value="UniProtKB-KW"/>
</dbReference>
<keyword evidence="3" id="KW-0408">Iron</keyword>
<dbReference type="InterPro" id="IPR007197">
    <property type="entry name" value="rSAM"/>
</dbReference>
<dbReference type="RefSeq" id="WP_069995919.1">
    <property type="nucleotide sequence ID" value="NZ_FMPG01000008.1"/>
</dbReference>
<dbReference type="PANTHER" id="PTHR11228">
    <property type="entry name" value="RADICAL SAM DOMAIN PROTEIN"/>
    <property type="match status" value="1"/>
</dbReference>
<keyword evidence="6" id="KW-0808">Transferase</keyword>
<protein>
    <submittedName>
        <fullName evidence="6">Putative mycofactocin radical SAM maturase MftC</fullName>
        <ecNumber evidence="6">2.-.-.-</ecNumber>
    </submittedName>
    <submittedName>
        <fullName evidence="8">Radical SAM protein</fullName>
        <ecNumber evidence="8">1.8.98.-</ecNumber>
    </submittedName>
</protein>
<dbReference type="GO" id="GO:0016491">
    <property type="term" value="F:oxidoreductase activity"/>
    <property type="evidence" value="ECO:0007669"/>
    <property type="project" value="UniProtKB-KW"/>
</dbReference>
<evidence type="ECO:0000256" key="3">
    <source>
        <dbReference type="ARBA" id="ARBA00023004"/>
    </source>
</evidence>
<evidence type="ECO:0000313" key="7">
    <source>
        <dbReference type="EMBL" id="SCT09867.1"/>
    </source>
</evidence>
<reference evidence="6" key="3">
    <citation type="submission" date="2018-03" db="EMBL/GenBank/DDBJ databases">
        <title>A novel mecC allotype, mecC3, in a new Staphylococcus species, Staphylococcus caeli.</title>
        <authorList>
            <person name="MacFadyen A.C."/>
            <person name="Harrison E.M."/>
            <person name="Morgan F.J.E."/>
            <person name="Parkhill J."/>
            <person name="Holmes M.A."/>
            <person name="Paterson G.K."/>
        </authorList>
    </citation>
    <scope>NUCLEOTIDE SEQUENCE</scope>
    <source>
        <strain evidence="6">82B</strain>
    </source>
</reference>
<keyword evidence="2" id="KW-0479">Metal-binding</keyword>
<keyword evidence="9" id="KW-1185">Reference proteome</keyword>
<dbReference type="EMBL" id="MH155596">
    <property type="protein sequence ID" value="AWM30239.1"/>
    <property type="molecule type" value="Genomic_DNA"/>
</dbReference>
<dbReference type="InterPro" id="IPR023885">
    <property type="entry name" value="4Fe4S-binding_SPASM_dom"/>
</dbReference>
<accession>A0A1D4NR54</accession>
<reference evidence="8 10" key="1">
    <citation type="submission" date="2016-09" db="EMBL/GenBank/DDBJ databases">
        <authorList>
            <consortium name="Pathogen Informatics"/>
        </authorList>
    </citation>
    <scope>NUCLEOTIDE SEQUENCE [LARGE SCALE GENOMIC DNA]</scope>
    <source>
        <strain evidence="8 10">82B</strain>
    </source>
</reference>
<dbReference type="Pfam" id="PF13186">
    <property type="entry name" value="SPASM"/>
    <property type="match status" value="1"/>
</dbReference>
<feature type="domain" description="Radical SAM core" evidence="5">
    <location>
        <begin position="80"/>
        <end position="285"/>
    </location>
</feature>
<dbReference type="Proteomes" id="UP000095412">
    <property type="component" value="Unassembled WGS sequence"/>
</dbReference>
<dbReference type="NCBIfam" id="TIGR04085">
    <property type="entry name" value="rSAM_more_4Fe4S"/>
    <property type="match status" value="1"/>
</dbReference>
<dbReference type="SUPFAM" id="SSF102114">
    <property type="entry name" value="Radical SAM enzymes"/>
    <property type="match status" value="1"/>
</dbReference>
<dbReference type="EMBL" id="FMPI01000012">
    <property type="protein sequence ID" value="SCT09867.1"/>
    <property type="molecule type" value="Genomic_DNA"/>
</dbReference>
<dbReference type="SFLD" id="SFLDG01067">
    <property type="entry name" value="SPASM/twitch_domain_containing"/>
    <property type="match status" value="1"/>
</dbReference>
<dbReference type="Pfam" id="PF04055">
    <property type="entry name" value="Radical_SAM"/>
    <property type="match status" value="1"/>
</dbReference>
<evidence type="ECO:0000259" key="5">
    <source>
        <dbReference type="PROSITE" id="PS51918"/>
    </source>
</evidence>
<reference evidence="7 9" key="2">
    <citation type="submission" date="2016-09" db="EMBL/GenBank/DDBJ databases">
        <authorList>
            <consortium name="Pathogen Informatics"/>
            <person name="Sun Q."/>
            <person name="Inoue M."/>
        </authorList>
    </citation>
    <scope>NUCLEOTIDE SEQUENCE [LARGE SCALE GENOMIC DNA]</scope>
    <source>
        <strain evidence="7 9">82C</strain>
    </source>
</reference>
<evidence type="ECO:0000313" key="9">
    <source>
        <dbReference type="Proteomes" id="UP000095412"/>
    </source>
</evidence>
<dbReference type="SMART" id="SM00729">
    <property type="entry name" value="Elp3"/>
    <property type="match status" value="1"/>
</dbReference>
<dbReference type="InterPro" id="IPR013785">
    <property type="entry name" value="Aldolase_TIM"/>
</dbReference>
<dbReference type="InterPro" id="IPR006638">
    <property type="entry name" value="Elp3/MiaA/NifB-like_rSAM"/>
</dbReference>
<dbReference type="Proteomes" id="UP000095768">
    <property type="component" value="Unassembled WGS sequence"/>
</dbReference>
<keyword evidence="1" id="KW-0949">S-adenosyl-L-methionine</keyword>
<evidence type="ECO:0000256" key="2">
    <source>
        <dbReference type="ARBA" id="ARBA00022723"/>
    </source>
</evidence>